<keyword evidence="10" id="KW-1185">Reference proteome</keyword>
<feature type="domain" description="Mechanosensitive ion channel MscS" evidence="7">
    <location>
        <begin position="445"/>
        <end position="506"/>
    </location>
</feature>
<keyword evidence="5 6" id="KW-0472">Membrane</keyword>
<reference evidence="9 11" key="2">
    <citation type="submission" date="2018-03" db="EMBL/GenBank/DDBJ databases">
        <authorList>
            <person name="Fogelqvist J."/>
        </authorList>
    </citation>
    <scope>NUCLEOTIDE SEQUENCE [LARGE SCALE GENOMIC DNA]</scope>
</reference>
<dbReference type="GO" id="GO:0006820">
    <property type="term" value="P:monoatomic anion transport"/>
    <property type="evidence" value="ECO:0007669"/>
    <property type="project" value="TreeGrafter"/>
</dbReference>
<dbReference type="GO" id="GO:0008381">
    <property type="term" value="F:mechanosensitive monoatomic ion channel activity"/>
    <property type="evidence" value="ECO:0007669"/>
    <property type="project" value="TreeGrafter"/>
</dbReference>
<dbReference type="InterPro" id="IPR010920">
    <property type="entry name" value="LSM_dom_sf"/>
</dbReference>
<organism evidence="8 10">
    <name type="scientific">Plasmodiophora brassicae</name>
    <name type="common">Clubroot disease agent</name>
    <dbReference type="NCBI Taxonomy" id="37360"/>
    <lineage>
        <taxon>Eukaryota</taxon>
        <taxon>Sar</taxon>
        <taxon>Rhizaria</taxon>
        <taxon>Endomyxa</taxon>
        <taxon>Phytomyxea</taxon>
        <taxon>Plasmodiophorida</taxon>
        <taxon>Plasmodiophoridae</taxon>
        <taxon>Plasmodiophora</taxon>
    </lineage>
</organism>
<dbReference type="EMBL" id="OVEO01000010">
    <property type="protein sequence ID" value="SPQ98554.1"/>
    <property type="molecule type" value="Genomic_DNA"/>
</dbReference>
<evidence type="ECO:0000256" key="5">
    <source>
        <dbReference type="ARBA" id="ARBA00023136"/>
    </source>
</evidence>
<evidence type="ECO:0000313" key="9">
    <source>
        <dbReference type="EMBL" id="SPQ98554.1"/>
    </source>
</evidence>
<geneLocation type="mitochondrion" evidence="9"/>
<name>A0A0G4IV18_PLABS</name>
<proteinExistence type="inferred from homology"/>
<keyword evidence="9" id="KW-0496">Mitochondrion</keyword>
<evidence type="ECO:0000313" key="10">
    <source>
        <dbReference type="Proteomes" id="UP000039324"/>
    </source>
</evidence>
<evidence type="ECO:0000256" key="4">
    <source>
        <dbReference type="ARBA" id="ARBA00022989"/>
    </source>
</evidence>
<evidence type="ECO:0000256" key="3">
    <source>
        <dbReference type="ARBA" id="ARBA00022692"/>
    </source>
</evidence>
<evidence type="ECO:0000313" key="11">
    <source>
        <dbReference type="Proteomes" id="UP000290189"/>
    </source>
</evidence>
<dbReference type="Gene3D" id="2.30.30.60">
    <property type="match status" value="1"/>
</dbReference>
<dbReference type="EMBL" id="CDSF01000089">
    <property type="protein sequence ID" value="CEO98999.1"/>
    <property type="molecule type" value="Genomic_DNA"/>
</dbReference>
<comment type="subcellular location">
    <subcellularLocation>
        <location evidence="1">Membrane</location>
        <topology evidence="1">Multi-pass membrane protein</topology>
    </subcellularLocation>
</comment>
<dbReference type="PANTHER" id="PTHR31618">
    <property type="entry name" value="MECHANOSENSITIVE ION CHANNEL PROTEIN 5"/>
    <property type="match status" value="1"/>
</dbReference>
<evidence type="ECO:0000313" key="8">
    <source>
        <dbReference type="EMBL" id="CEO98999.1"/>
    </source>
</evidence>
<feature type="transmembrane region" description="Helical" evidence="6">
    <location>
        <begin position="419"/>
        <end position="437"/>
    </location>
</feature>
<dbReference type="SUPFAM" id="SSF50182">
    <property type="entry name" value="Sm-like ribonucleoproteins"/>
    <property type="match status" value="1"/>
</dbReference>
<keyword evidence="3 6" id="KW-0812">Transmembrane</keyword>
<dbReference type="Proteomes" id="UP000039324">
    <property type="component" value="Unassembled WGS sequence"/>
</dbReference>
<evidence type="ECO:0000259" key="7">
    <source>
        <dbReference type="Pfam" id="PF00924"/>
    </source>
</evidence>
<comment type="similarity">
    <text evidence="2">Belongs to the MscS (TC 1.A.23) family.</text>
</comment>
<feature type="transmembrane region" description="Helical" evidence="6">
    <location>
        <begin position="114"/>
        <end position="133"/>
    </location>
</feature>
<feature type="transmembrane region" description="Helical" evidence="6">
    <location>
        <begin position="391"/>
        <end position="413"/>
    </location>
</feature>
<dbReference type="Proteomes" id="UP000290189">
    <property type="component" value="Unassembled WGS sequence"/>
</dbReference>
<gene>
    <name evidence="8" type="ORF">PBRA_007114</name>
    <name evidence="9" type="ORF">PLBR_LOCUS5769</name>
</gene>
<sequence>MGDKPCMHDVRVDNATADKAESDADTIEMWDRTPRLIVVDNDNGGAGGASTLPANQAKMFSLEERDNRNVVLRSLANCSEFMRNRQIPILVATCSLLFTIGALLLGPPEMKSHYRWYLTPFLAVVVYFLCGLAEKLVSWAMQAIAACSSNAGWGLRVIVQELHGWLRIVVFCIVMSEVLLDEWMASLNVNVPREVQLAGKWIKSAYIILIIVVLKNVGLRVLERLFAEKSFGHRIHNCALGAFTLEHLCRQIGRSDQCPKSLSSRYLAFKRTHLMDRLAKIRDESLTLPLKQSLSGPWRYSETSRVEVSTKKEFELVATALFNSLSSSGTIAFSDWEALFMGNHHLAVTTYKLMFPMNELHLTETDFVSAICAFGEKRSALAGRLSGFRNLTTLIGTFAGVLLVLVSCLAVAYVFEYNYTGLMVTMSTIFISLSFATSKSISRCVESIIFVFGSQPFTVNDVVIVDGKSYTVHQIGLLETRMRDSSNKIVRFSNQVLCDMSIINQSFSNDRAVSVIATDVAMSTSIDSIEKLRKAILNYVTGNAAHWKPRVTFGWNDISQATSIRLEIKVESCYTWKQGGSFHAANWDLKRFVTLKMVQLKITYRQPPQPVTIDITDHSSSLPSVALLPRTTAK</sequence>
<accession>A0A0G4IV18</accession>
<reference evidence="8 10" key="1">
    <citation type="submission" date="2015-02" db="EMBL/GenBank/DDBJ databases">
        <authorList>
            <person name="Chooi Y.-H."/>
        </authorList>
    </citation>
    <scope>NUCLEOTIDE SEQUENCE [LARGE SCALE GENOMIC DNA]</scope>
    <source>
        <strain evidence="8">E3</strain>
    </source>
</reference>
<dbReference type="GO" id="GO:0005886">
    <property type="term" value="C:plasma membrane"/>
    <property type="evidence" value="ECO:0007669"/>
    <property type="project" value="TreeGrafter"/>
</dbReference>
<feature type="transmembrane region" description="Helical" evidence="6">
    <location>
        <begin position="89"/>
        <end position="108"/>
    </location>
</feature>
<dbReference type="InterPro" id="IPR016688">
    <property type="entry name" value="MscS-like_plants/fungi"/>
</dbReference>
<dbReference type="InterPro" id="IPR023408">
    <property type="entry name" value="MscS_beta-dom_sf"/>
</dbReference>
<dbReference type="AlphaFoldDB" id="A0A0G4IV18"/>
<dbReference type="PANTHER" id="PTHR31618:SF1">
    <property type="entry name" value="EF-HAND DOMAIN-CONTAINING PROTEIN"/>
    <property type="match status" value="1"/>
</dbReference>
<dbReference type="Pfam" id="PF00924">
    <property type="entry name" value="MS_channel_2nd"/>
    <property type="match status" value="1"/>
</dbReference>
<protein>
    <recommendedName>
        <fullName evidence="7">Mechanosensitive ion channel MscS domain-containing protein</fullName>
    </recommendedName>
</protein>
<keyword evidence="4 6" id="KW-1133">Transmembrane helix</keyword>
<dbReference type="InterPro" id="IPR006685">
    <property type="entry name" value="MscS_channel_2nd"/>
</dbReference>
<evidence type="ECO:0000256" key="2">
    <source>
        <dbReference type="ARBA" id="ARBA00008017"/>
    </source>
</evidence>
<evidence type="ECO:0000256" key="1">
    <source>
        <dbReference type="ARBA" id="ARBA00004141"/>
    </source>
</evidence>
<dbReference type="OrthoDB" id="2136825at2759"/>
<evidence type="ECO:0000256" key="6">
    <source>
        <dbReference type="SAM" id="Phobius"/>
    </source>
</evidence>